<dbReference type="GO" id="GO:0006355">
    <property type="term" value="P:regulation of DNA-templated transcription"/>
    <property type="evidence" value="ECO:0007669"/>
    <property type="project" value="InterPro"/>
</dbReference>
<keyword evidence="4" id="KW-0539">Nucleus</keyword>
<evidence type="ECO:0000256" key="3">
    <source>
        <dbReference type="ARBA" id="ARBA00023163"/>
    </source>
</evidence>
<comment type="caution">
    <text evidence="6">The sequence shown here is derived from an EMBL/GenBank/DDBJ whole genome shotgun (WGS) entry which is preliminary data.</text>
</comment>
<reference evidence="6" key="1">
    <citation type="submission" date="2019-09" db="EMBL/GenBank/DDBJ databases">
        <title>Draft genome information of white flower Hibiscus syriacus.</title>
        <authorList>
            <person name="Kim Y.-M."/>
        </authorList>
    </citation>
    <scope>NUCLEOTIDE SEQUENCE [LARGE SCALE GENOMIC DNA]</scope>
    <source>
        <strain evidence="6">YM2019G1</strain>
    </source>
</reference>
<dbReference type="PANTHER" id="PTHR33124">
    <property type="entry name" value="TRANSCRIPTION FACTOR IBH1-LIKE 1"/>
    <property type="match status" value="1"/>
</dbReference>
<dbReference type="CDD" id="cd11444">
    <property type="entry name" value="bHLH_AtIBH1_like"/>
    <property type="match status" value="1"/>
</dbReference>
<feature type="compositionally biased region" description="Polar residues" evidence="5">
    <location>
        <begin position="1"/>
        <end position="17"/>
    </location>
</feature>
<evidence type="ECO:0000256" key="2">
    <source>
        <dbReference type="ARBA" id="ARBA00023015"/>
    </source>
</evidence>
<protein>
    <submittedName>
        <fullName evidence="6">Transcription factor UPBEAT1</fullName>
    </submittedName>
</protein>
<dbReference type="Proteomes" id="UP000436088">
    <property type="component" value="Unassembled WGS sequence"/>
</dbReference>
<gene>
    <name evidence="6" type="ORF">F3Y22_tig00110384pilonHSYRG00231</name>
</gene>
<name>A0A6A3ARP9_HIBSY</name>
<evidence type="ECO:0000256" key="1">
    <source>
        <dbReference type="ARBA" id="ARBA00004123"/>
    </source>
</evidence>
<keyword evidence="3" id="KW-0804">Transcription</keyword>
<organism evidence="6 7">
    <name type="scientific">Hibiscus syriacus</name>
    <name type="common">Rose of Sharon</name>
    <dbReference type="NCBI Taxonomy" id="106335"/>
    <lineage>
        <taxon>Eukaryota</taxon>
        <taxon>Viridiplantae</taxon>
        <taxon>Streptophyta</taxon>
        <taxon>Embryophyta</taxon>
        <taxon>Tracheophyta</taxon>
        <taxon>Spermatophyta</taxon>
        <taxon>Magnoliopsida</taxon>
        <taxon>eudicotyledons</taxon>
        <taxon>Gunneridae</taxon>
        <taxon>Pentapetalae</taxon>
        <taxon>rosids</taxon>
        <taxon>malvids</taxon>
        <taxon>Malvales</taxon>
        <taxon>Malvaceae</taxon>
        <taxon>Malvoideae</taxon>
        <taxon>Hibiscus</taxon>
    </lineage>
</organism>
<keyword evidence="2" id="KW-0805">Transcription regulation</keyword>
<dbReference type="AlphaFoldDB" id="A0A6A3ARP9"/>
<feature type="compositionally biased region" description="Basic residues" evidence="5">
    <location>
        <begin position="30"/>
        <end position="43"/>
    </location>
</feature>
<feature type="region of interest" description="Disordered" evidence="5">
    <location>
        <begin position="1"/>
        <end position="43"/>
    </location>
</feature>
<proteinExistence type="predicted"/>
<dbReference type="InterPro" id="IPR044660">
    <property type="entry name" value="IBH1-like"/>
</dbReference>
<dbReference type="EMBL" id="VEPZ02000964">
    <property type="protein sequence ID" value="KAE8707274.1"/>
    <property type="molecule type" value="Genomic_DNA"/>
</dbReference>
<keyword evidence="7" id="KW-1185">Reference proteome</keyword>
<dbReference type="GO" id="GO:0005634">
    <property type="term" value="C:nucleus"/>
    <property type="evidence" value="ECO:0007669"/>
    <property type="project" value="UniProtKB-SubCell"/>
</dbReference>
<evidence type="ECO:0000256" key="4">
    <source>
        <dbReference type="ARBA" id="ARBA00023242"/>
    </source>
</evidence>
<dbReference type="PANTHER" id="PTHR33124:SF39">
    <property type="entry name" value="TRANSCRIPTION FACTOR UPBEAT1"/>
    <property type="match status" value="1"/>
</dbReference>
<comment type="subcellular location">
    <subcellularLocation>
        <location evidence="1">Nucleus</location>
    </subcellularLocation>
</comment>
<evidence type="ECO:0000313" key="6">
    <source>
        <dbReference type="EMBL" id="KAE8707274.1"/>
    </source>
</evidence>
<evidence type="ECO:0000256" key="5">
    <source>
        <dbReference type="SAM" id="MobiDB-lite"/>
    </source>
</evidence>
<evidence type="ECO:0000313" key="7">
    <source>
        <dbReference type="Proteomes" id="UP000436088"/>
    </source>
</evidence>
<sequence length="108" mass="12338">MGISQLSFHSNDANGSLWSKPMDANGERRSKSRPRTRSVLTKKRAVREGSRRVVVNPIQKKVKTLRRLIPGKDSMGLEGLFRETAEYILCLQMRVKVMQILVQVLTEE</sequence>
<dbReference type="InterPro" id="IPR044549">
    <property type="entry name" value="bHLH_AtIBH1-like"/>
</dbReference>
<accession>A0A6A3ARP9</accession>
<dbReference type="OrthoDB" id="1935502at2759"/>